<dbReference type="RefSeq" id="WP_089365883.1">
    <property type="nucleotide sequence ID" value="NZ_CP023863.1"/>
</dbReference>
<dbReference type="EMBL" id="FZNZ01000009">
    <property type="protein sequence ID" value="SNR76681.1"/>
    <property type="molecule type" value="Genomic_DNA"/>
</dbReference>
<evidence type="ECO:0000313" key="1">
    <source>
        <dbReference type="EMBL" id="SNR76681.1"/>
    </source>
</evidence>
<dbReference type="AlphaFoldDB" id="A0A2K9HAC4"/>
<dbReference type="GeneID" id="94028863"/>
<evidence type="ECO:0000313" key="2">
    <source>
        <dbReference type="Proteomes" id="UP000198427"/>
    </source>
</evidence>
<dbReference type="KEGG" id="pje:CRM71_05440"/>
<reference evidence="1 2" key="1">
    <citation type="submission" date="2017-06" db="EMBL/GenBank/DDBJ databases">
        <authorList>
            <person name="Varghese N."/>
            <person name="Submissions S."/>
        </authorList>
    </citation>
    <scope>NUCLEOTIDE SEQUENCE [LARGE SCALE GENOMIC DNA]</scope>
    <source>
        <strain evidence="1 2">DSM 26989</strain>
    </source>
</reference>
<proteinExistence type="predicted"/>
<dbReference type="OrthoDB" id="2990718at2"/>
<name>A0A2K9HAC4_9BACT</name>
<accession>A0A2K9HAC4</accession>
<gene>
    <name evidence="1" type="ORF">SAMN06265364_10955</name>
</gene>
<dbReference type="Proteomes" id="UP000198427">
    <property type="component" value="Unassembled WGS sequence"/>
</dbReference>
<dbReference type="SUPFAM" id="SSF160631">
    <property type="entry name" value="SMI1/KNR4-like"/>
    <property type="match status" value="1"/>
</dbReference>
<comment type="caution">
    <text evidence="1">The sequence shown here is derived from an EMBL/GenBank/DDBJ whole genome shotgun (WGS) entry which is preliminary data.</text>
</comment>
<sequence>MELLTLNEIIQTIVEETKGLDPELTEDMILKEVDIPSTEIVRLKEELKIDVLDQNFINSILKYSWGNLSILSYQFGYNDDNGINWLIQRNKGYEDYPVLQAAGLIIIANGDPYTILLECSSGRIYTIDSETEVGEKMLIADNFEQLVRGMGTAQYACWSQRETEFIQLMEHITQGVGMPFWHSLVGSY</sequence>
<protein>
    <submittedName>
        <fullName evidence="1">Uncharacterized protein</fullName>
    </submittedName>
</protein>
<keyword evidence="2" id="KW-1185">Reference proteome</keyword>
<organism evidence="1 2">
    <name type="scientific">Prevotella jejuni</name>
    <dbReference type="NCBI Taxonomy" id="1177574"/>
    <lineage>
        <taxon>Bacteria</taxon>
        <taxon>Pseudomonadati</taxon>
        <taxon>Bacteroidota</taxon>
        <taxon>Bacteroidia</taxon>
        <taxon>Bacteroidales</taxon>
        <taxon>Prevotellaceae</taxon>
        <taxon>Prevotella</taxon>
    </lineage>
</organism>
<dbReference type="InterPro" id="IPR037883">
    <property type="entry name" value="Knr4/Smi1-like_sf"/>
</dbReference>
<dbReference type="Gene3D" id="3.40.1580.10">
    <property type="entry name" value="SMI1/KNR4-like"/>
    <property type="match status" value="1"/>
</dbReference>